<name>A0AAD2HP89_9AGAR</name>
<feature type="non-terminal residue" evidence="2">
    <location>
        <position position="1"/>
    </location>
</feature>
<organism evidence="2 3">
    <name type="scientific">Mycena citricolor</name>
    <dbReference type="NCBI Taxonomy" id="2018698"/>
    <lineage>
        <taxon>Eukaryota</taxon>
        <taxon>Fungi</taxon>
        <taxon>Dikarya</taxon>
        <taxon>Basidiomycota</taxon>
        <taxon>Agaricomycotina</taxon>
        <taxon>Agaricomycetes</taxon>
        <taxon>Agaricomycetidae</taxon>
        <taxon>Agaricales</taxon>
        <taxon>Marasmiineae</taxon>
        <taxon>Mycenaceae</taxon>
        <taxon>Mycena</taxon>
    </lineage>
</organism>
<keyword evidence="3" id="KW-1185">Reference proteome</keyword>
<feature type="non-terminal residue" evidence="2">
    <location>
        <position position="121"/>
    </location>
</feature>
<evidence type="ECO:0000313" key="2">
    <source>
        <dbReference type="EMBL" id="CAK5279060.1"/>
    </source>
</evidence>
<protein>
    <submittedName>
        <fullName evidence="2">Uncharacterized protein</fullName>
    </submittedName>
</protein>
<evidence type="ECO:0000313" key="3">
    <source>
        <dbReference type="Proteomes" id="UP001295794"/>
    </source>
</evidence>
<feature type="region of interest" description="Disordered" evidence="1">
    <location>
        <begin position="26"/>
        <end position="55"/>
    </location>
</feature>
<accession>A0AAD2HP89</accession>
<reference evidence="2" key="1">
    <citation type="submission" date="2023-11" db="EMBL/GenBank/DDBJ databases">
        <authorList>
            <person name="De Vega J J."/>
            <person name="De Vega J J."/>
        </authorList>
    </citation>
    <scope>NUCLEOTIDE SEQUENCE</scope>
</reference>
<dbReference type="AlphaFoldDB" id="A0AAD2HP89"/>
<dbReference type="EMBL" id="CAVNYO010000434">
    <property type="protein sequence ID" value="CAK5279060.1"/>
    <property type="molecule type" value="Genomic_DNA"/>
</dbReference>
<dbReference type="Proteomes" id="UP001295794">
    <property type="component" value="Unassembled WGS sequence"/>
</dbReference>
<comment type="caution">
    <text evidence="2">The sequence shown here is derived from an EMBL/GenBank/DDBJ whole genome shotgun (WGS) entry which is preliminary data.</text>
</comment>
<evidence type="ECO:0000256" key="1">
    <source>
        <dbReference type="SAM" id="MobiDB-lite"/>
    </source>
</evidence>
<gene>
    <name evidence="2" type="ORF">MYCIT1_LOCUS28875</name>
</gene>
<proteinExistence type="predicted"/>
<sequence>LRGTFSEPAAESVAVFRVYVNVNLPAKPATTGRRGSAKTKLGKPPPPKKLGPVSMRTNMDLDDVLEALASLLRVRDVSELQPDSFCWRWTKQSGTCPSFPLTSPEGLEAMMDQIRKPPKNV</sequence>